<dbReference type="InterPro" id="IPR047975">
    <property type="entry name" value="Heme_bind_FMP"/>
</dbReference>
<protein>
    <submittedName>
        <fullName evidence="2">Uncharacterized protein</fullName>
    </submittedName>
</protein>
<sequence length="424" mass="44857">MATQIVLDEVATGDVPALKLGNFFFRPVDNKIAKLEKEAQSAAPIPAAPPAPPAKAPPLPDSAGVLTLLQSKTFAGKGFNTIFRPRSNHPSSLDALVPGNDDNVLELNLTGETISFSDSLGRVPNRGFQDQPDIDLSGIPYVQRVSALENPLTGLDDAKPTDIHFEPGMFMAIPACTNSPVQGTTLCRMASIPHGTTINMQGASPDMTKPIPGKSLSFDKIDITPFRIGAPSSKVPFANQKLSNKADRLPTDLDIFNANKTITQDILKDPSTVLRNAVQGQDIESFFVFDLTSLPTPFIGGGTANIAFLGGTGATVTDAGPGGNANAHAAVAKARFWVEKVRGKLQIQPGQANEQKIQMKSSTGVPGPTFVVPATTGLTAGKSLNVSWTQLQYTQTVLLNFNGLSWPHISVATLGETTEIPVTL</sequence>
<name>A0A9P4Q911_9PEZI</name>
<feature type="compositionally biased region" description="Pro residues" evidence="1">
    <location>
        <begin position="46"/>
        <end position="60"/>
    </location>
</feature>
<gene>
    <name evidence="2" type="ORF">K431DRAFT_285720</name>
</gene>
<evidence type="ECO:0000256" key="1">
    <source>
        <dbReference type="SAM" id="MobiDB-lite"/>
    </source>
</evidence>
<evidence type="ECO:0000313" key="3">
    <source>
        <dbReference type="Proteomes" id="UP000799441"/>
    </source>
</evidence>
<dbReference type="NCBIfam" id="NF040572">
    <property type="entry name" value="heme_bind_FMP"/>
    <property type="match status" value="1"/>
</dbReference>
<reference evidence="2" key="1">
    <citation type="journal article" date="2020" name="Stud. Mycol.">
        <title>101 Dothideomycetes genomes: a test case for predicting lifestyles and emergence of pathogens.</title>
        <authorList>
            <person name="Haridas S."/>
            <person name="Albert R."/>
            <person name="Binder M."/>
            <person name="Bloem J."/>
            <person name="Labutti K."/>
            <person name="Salamov A."/>
            <person name="Andreopoulos B."/>
            <person name="Baker S."/>
            <person name="Barry K."/>
            <person name="Bills G."/>
            <person name="Bluhm B."/>
            <person name="Cannon C."/>
            <person name="Castanera R."/>
            <person name="Culley D."/>
            <person name="Daum C."/>
            <person name="Ezra D."/>
            <person name="Gonzalez J."/>
            <person name="Henrissat B."/>
            <person name="Kuo A."/>
            <person name="Liang C."/>
            <person name="Lipzen A."/>
            <person name="Lutzoni F."/>
            <person name="Magnuson J."/>
            <person name="Mondo S."/>
            <person name="Nolan M."/>
            <person name="Ohm R."/>
            <person name="Pangilinan J."/>
            <person name="Park H.-J."/>
            <person name="Ramirez L."/>
            <person name="Alfaro M."/>
            <person name="Sun H."/>
            <person name="Tritt A."/>
            <person name="Yoshinaga Y."/>
            <person name="Zwiers L.-H."/>
            <person name="Turgeon B."/>
            <person name="Goodwin S."/>
            <person name="Spatafora J."/>
            <person name="Crous P."/>
            <person name="Grigoriev I."/>
        </authorList>
    </citation>
    <scope>NUCLEOTIDE SEQUENCE</scope>
    <source>
        <strain evidence="2">CBS 116435</strain>
    </source>
</reference>
<keyword evidence="3" id="KW-1185">Reference proteome</keyword>
<evidence type="ECO:0000313" key="2">
    <source>
        <dbReference type="EMBL" id="KAF2720424.1"/>
    </source>
</evidence>
<dbReference type="EMBL" id="MU003799">
    <property type="protein sequence ID" value="KAF2720424.1"/>
    <property type="molecule type" value="Genomic_DNA"/>
</dbReference>
<proteinExistence type="predicted"/>
<feature type="region of interest" description="Disordered" evidence="1">
    <location>
        <begin position="41"/>
        <end position="62"/>
    </location>
</feature>
<comment type="caution">
    <text evidence="2">The sequence shown here is derived from an EMBL/GenBank/DDBJ whole genome shotgun (WGS) entry which is preliminary data.</text>
</comment>
<organism evidence="2 3">
    <name type="scientific">Polychaeton citri CBS 116435</name>
    <dbReference type="NCBI Taxonomy" id="1314669"/>
    <lineage>
        <taxon>Eukaryota</taxon>
        <taxon>Fungi</taxon>
        <taxon>Dikarya</taxon>
        <taxon>Ascomycota</taxon>
        <taxon>Pezizomycotina</taxon>
        <taxon>Dothideomycetes</taxon>
        <taxon>Dothideomycetidae</taxon>
        <taxon>Capnodiales</taxon>
        <taxon>Capnodiaceae</taxon>
        <taxon>Polychaeton</taxon>
    </lineage>
</organism>
<dbReference type="AlphaFoldDB" id="A0A9P4Q911"/>
<dbReference type="OrthoDB" id="1933717at2759"/>
<dbReference type="Proteomes" id="UP000799441">
    <property type="component" value="Unassembled WGS sequence"/>
</dbReference>
<accession>A0A9P4Q911</accession>